<dbReference type="Gene3D" id="3.90.550.10">
    <property type="entry name" value="Spore Coat Polysaccharide Biosynthesis Protein SpsA, Chain A"/>
    <property type="match status" value="1"/>
</dbReference>
<evidence type="ECO:0000256" key="5">
    <source>
        <dbReference type="ARBA" id="ARBA00022679"/>
    </source>
</evidence>
<dbReference type="PANTHER" id="PTHR43532">
    <property type="entry name" value="GLUCOSE-1-PHOSPHATE THYMIDYLYLTRANSFERASE"/>
    <property type="match status" value="1"/>
</dbReference>
<reference evidence="12 13" key="1">
    <citation type="submission" date="2018-08" db="EMBL/GenBank/DDBJ databases">
        <title>Genomic Encyclopedia of Type Strains, Phase IV (KMG-IV): sequencing the most valuable type-strain genomes for metagenomic binning, comparative biology and taxonomic classification.</title>
        <authorList>
            <person name="Goeker M."/>
        </authorList>
    </citation>
    <scope>NUCLEOTIDE SEQUENCE [LARGE SCALE GENOMIC DNA]</scope>
    <source>
        <strain evidence="12 13">DSM 23923</strain>
    </source>
</reference>
<dbReference type="PANTHER" id="PTHR43532:SF1">
    <property type="entry name" value="GLUCOSE-1-PHOSPHATE THYMIDYLYLTRANSFERASE 1"/>
    <property type="match status" value="1"/>
</dbReference>
<keyword evidence="8 10" id="KW-0460">Magnesium</keyword>
<evidence type="ECO:0000313" key="12">
    <source>
        <dbReference type="EMBL" id="REG11161.1"/>
    </source>
</evidence>
<evidence type="ECO:0000256" key="8">
    <source>
        <dbReference type="ARBA" id="ARBA00022842"/>
    </source>
</evidence>
<dbReference type="GO" id="GO:0008879">
    <property type="term" value="F:glucose-1-phosphate thymidylyltransferase activity"/>
    <property type="evidence" value="ECO:0007669"/>
    <property type="project" value="UniProtKB-EC"/>
</dbReference>
<gene>
    <name evidence="12" type="ORF">DFR64_1038</name>
</gene>
<organism evidence="12 13">
    <name type="scientific">Pelolinea submarina</name>
    <dbReference type="NCBI Taxonomy" id="913107"/>
    <lineage>
        <taxon>Bacteria</taxon>
        <taxon>Bacillati</taxon>
        <taxon>Chloroflexota</taxon>
        <taxon>Anaerolineae</taxon>
        <taxon>Anaerolineales</taxon>
        <taxon>Anaerolineaceae</taxon>
        <taxon>Pelolinea</taxon>
    </lineage>
</organism>
<comment type="catalytic activity">
    <reaction evidence="9 10">
        <text>dTTP + alpha-D-glucose 1-phosphate + H(+) = dTDP-alpha-D-glucose + diphosphate</text>
        <dbReference type="Rhea" id="RHEA:15225"/>
        <dbReference type="ChEBI" id="CHEBI:15378"/>
        <dbReference type="ChEBI" id="CHEBI:33019"/>
        <dbReference type="ChEBI" id="CHEBI:37568"/>
        <dbReference type="ChEBI" id="CHEBI:57477"/>
        <dbReference type="ChEBI" id="CHEBI:58601"/>
        <dbReference type="EC" id="2.7.7.24"/>
    </reaction>
</comment>
<keyword evidence="7 10" id="KW-0479">Metal-binding</keyword>
<evidence type="ECO:0000256" key="10">
    <source>
        <dbReference type="RuleBase" id="RU003706"/>
    </source>
</evidence>
<comment type="caution">
    <text evidence="12">The sequence shown here is derived from an EMBL/GenBank/DDBJ whole genome shotgun (WGS) entry which is preliminary data.</text>
</comment>
<comment type="similarity">
    <text evidence="2 10">Belongs to the glucose-1-phosphate thymidylyltransferase family.</text>
</comment>
<evidence type="ECO:0000256" key="1">
    <source>
        <dbReference type="ARBA" id="ARBA00001946"/>
    </source>
</evidence>
<evidence type="ECO:0000256" key="2">
    <source>
        <dbReference type="ARBA" id="ARBA00010480"/>
    </source>
</evidence>
<comment type="cofactor">
    <cofactor evidence="1">
        <name>Mg(2+)</name>
        <dbReference type="ChEBI" id="CHEBI:18420"/>
    </cofactor>
</comment>
<sequence length="296" mass="32951">MKGIILAGGKGTRLYPVTYGVSKQLLPVYDKPMIYYPLSMLMFAGIRDILIITTPEHERNFRDVLGDGQKWGLNFSYTTQAEPRGLADAFLVGKDFIDGQPVAMTLGDNIFFGRGLIGLLQNAAKIQDGATVFAYPVRDPHAFGIVEVDENFKAISIEEKPEKPKSNLAVPGIYFYDGHVSEYAAKLQPSKRGEIEISDLNRVYLEKGKLNVIVFGRGIAWLDAGTHESLLQASVFVQTVEERQGLMISCPEEIAYRQGFIDREQLLTLASDTDNQYSQYLLDLAGEPDPNPNTYD</sequence>
<dbReference type="EMBL" id="QUMS01000001">
    <property type="protein sequence ID" value="REG11161.1"/>
    <property type="molecule type" value="Genomic_DNA"/>
</dbReference>
<dbReference type="InterPro" id="IPR029044">
    <property type="entry name" value="Nucleotide-diphossugar_trans"/>
</dbReference>
<dbReference type="Pfam" id="PF00483">
    <property type="entry name" value="NTP_transferase"/>
    <property type="match status" value="1"/>
</dbReference>
<evidence type="ECO:0000256" key="3">
    <source>
        <dbReference type="ARBA" id="ARBA00012461"/>
    </source>
</evidence>
<dbReference type="NCBIfam" id="TIGR01207">
    <property type="entry name" value="rmlA"/>
    <property type="match status" value="1"/>
</dbReference>
<dbReference type="GO" id="GO:0046872">
    <property type="term" value="F:metal ion binding"/>
    <property type="evidence" value="ECO:0007669"/>
    <property type="project" value="UniProtKB-KW"/>
</dbReference>
<dbReference type="RefSeq" id="WP_116224299.1">
    <property type="nucleotide sequence ID" value="NZ_AP018437.1"/>
</dbReference>
<dbReference type="AlphaFoldDB" id="A0A347ZSJ1"/>
<name>A0A347ZSJ1_9CHLR</name>
<dbReference type="Proteomes" id="UP000256388">
    <property type="component" value="Unassembled WGS sequence"/>
</dbReference>
<dbReference type="EC" id="2.7.7.24" evidence="3 10"/>
<keyword evidence="6 10" id="KW-0548">Nucleotidyltransferase</keyword>
<dbReference type="FunFam" id="3.90.550.10:FF:000023">
    <property type="entry name" value="Glucose-1-phosphate thymidylyltransferase"/>
    <property type="match status" value="1"/>
</dbReference>
<dbReference type="InterPro" id="IPR005835">
    <property type="entry name" value="NTP_transferase_dom"/>
</dbReference>
<comment type="function">
    <text evidence="10">Catalyzes the formation of dTDP-glucose, from dTTP and glucose 1-phosphate, as well as its pyrophosphorolysis.</text>
</comment>
<evidence type="ECO:0000256" key="9">
    <source>
        <dbReference type="ARBA" id="ARBA00049336"/>
    </source>
</evidence>
<feature type="domain" description="Nucleotidyl transferase" evidence="11">
    <location>
        <begin position="2"/>
        <end position="238"/>
    </location>
</feature>
<proteinExistence type="inferred from homology"/>
<dbReference type="SUPFAM" id="SSF53448">
    <property type="entry name" value="Nucleotide-diphospho-sugar transferases"/>
    <property type="match status" value="1"/>
</dbReference>
<dbReference type="OrthoDB" id="9803871at2"/>
<protein>
    <recommendedName>
        <fullName evidence="4 10">Glucose-1-phosphate thymidylyltransferase</fullName>
        <ecNumber evidence="3 10">2.7.7.24</ecNumber>
    </recommendedName>
</protein>
<keyword evidence="5 10" id="KW-0808">Transferase</keyword>
<keyword evidence="13" id="KW-1185">Reference proteome</keyword>
<evidence type="ECO:0000259" key="11">
    <source>
        <dbReference type="Pfam" id="PF00483"/>
    </source>
</evidence>
<dbReference type="CDD" id="cd02538">
    <property type="entry name" value="G1P_TT_short"/>
    <property type="match status" value="1"/>
</dbReference>
<accession>A0A347ZSJ1</accession>
<dbReference type="InterPro" id="IPR005907">
    <property type="entry name" value="G1P_thy_trans_s"/>
</dbReference>
<evidence type="ECO:0000313" key="13">
    <source>
        <dbReference type="Proteomes" id="UP000256388"/>
    </source>
</evidence>
<evidence type="ECO:0000256" key="7">
    <source>
        <dbReference type="ARBA" id="ARBA00022723"/>
    </source>
</evidence>
<evidence type="ECO:0000256" key="4">
    <source>
        <dbReference type="ARBA" id="ARBA00017654"/>
    </source>
</evidence>
<evidence type="ECO:0000256" key="6">
    <source>
        <dbReference type="ARBA" id="ARBA00022695"/>
    </source>
</evidence>